<dbReference type="OrthoDB" id="213081at2157"/>
<evidence type="ECO:0000313" key="2">
    <source>
        <dbReference type="EMBL" id="SFP37616.1"/>
    </source>
</evidence>
<sequence length="123" mass="13975">MADDIPADEKAKRRQRERHERQAEILEEFEEAVDDVKFPVHSAEIRAELRDAPDEVVGEGESLGSVLDRLDDEYEDPQAAREAILEELGEAEHAKPAETERKEAAETERETTGVVDEIDDDEF</sequence>
<dbReference type="AlphaFoldDB" id="A0A1I5PVD0"/>
<keyword evidence="3" id="KW-1185">Reference proteome</keyword>
<evidence type="ECO:0000313" key="3">
    <source>
        <dbReference type="Proteomes" id="UP000183769"/>
    </source>
</evidence>
<dbReference type="RefSeq" id="WP_074876378.1">
    <property type="nucleotide sequence ID" value="NZ_FOXI01000003.1"/>
</dbReference>
<reference evidence="3" key="1">
    <citation type="submission" date="2016-10" db="EMBL/GenBank/DDBJ databases">
        <authorList>
            <person name="Varghese N."/>
            <person name="Submissions S."/>
        </authorList>
    </citation>
    <scope>NUCLEOTIDE SEQUENCE [LARGE SCALE GENOMIC DNA]</scope>
    <source>
        <strain evidence="3">CGMCC 1.10329</strain>
    </source>
</reference>
<name>A0A1I5PVD0_9EURY</name>
<feature type="compositionally biased region" description="Basic and acidic residues" evidence="1">
    <location>
        <begin position="90"/>
        <end position="111"/>
    </location>
</feature>
<feature type="region of interest" description="Disordered" evidence="1">
    <location>
        <begin position="1"/>
        <end position="20"/>
    </location>
</feature>
<evidence type="ECO:0000256" key="1">
    <source>
        <dbReference type="SAM" id="MobiDB-lite"/>
    </source>
</evidence>
<gene>
    <name evidence="2" type="ORF">SAMN05216277_103108</name>
</gene>
<organism evidence="2 3">
    <name type="scientific">Halolamina pelagica</name>
    <dbReference type="NCBI Taxonomy" id="699431"/>
    <lineage>
        <taxon>Archaea</taxon>
        <taxon>Methanobacteriati</taxon>
        <taxon>Methanobacteriota</taxon>
        <taxon>Stenosarchaea group</taxon>
        <taxon>Halobacteria</taxon>
        <taxon>Halobacteriales</taxon>
        <taxon>Haloferacaceae</taxon>
    </lineage>
</organism>
<dbReference type="EMBL" id="FOXI01000003">
    <property type="protein sequence ID" value="SFP37616.1"/>
    <property type="molecule type" value="Genomic_DNA"/>
</dbReference>
<accession>A0A1I5PVD0</accession>
<feature type="compositionally biased region" description="Basic and acidic residues" evidence="1">
    <location>
        <begin position="7"/>
        <end position="20"/>
    </location>
</feature>
<feature type="region of interest" description="Disordered" evidence="1">
    <location>
        <begin position="87"/>
        <end position="123"/>
    </location>
</feature>
<proteinExistence type="predicted"/>
<dbReference type="Proteomes" id="UP000183769">
    <property type="component" value="Unassembled WGS sequence"/>
</dbReference>
<protein>
    <submittedName>
        <fullName evidence="2">Uncharacterized protein</fullName>
    </submittedName>
</protein>